<dbReference type="EMBL" id="CAGKOT010000080">
    <property type="protein sequence ID" value="CAB5392993.1"/>
    <property type="molecule type" value="Genomic_DNA"/>
</dbReference>
<dbReference type="VEuPathDB" id="FungiDB:RhiirFUN_018483"/>
<proteinExistence type="predicted"/>
<dbReference type="OrthoDB" id="10400588at2759"/>
<organism evidence="1 2">
    <name type="scientific">Rhizophagus irregularis</name>
    <dbReference type="NCBI Taxonomy" id="588596"/>
    <lineage>
        <taxon>Eukaryota</taxon>
        <taxon>Fungi</taxon>
        <taxon>Fungi incertae sedis</taxon>
        <taxon>Mucoromycota</taxon>
        <taxon>Glomeromycotina</taxon>
        <taxon>Glomeromycetes</taxon>
        <taxon>Glomerales</taxon>
        <taxon>Glomeraceae</taxon>
        <taxon>Rhizophagus</taxon>
    </lineage>
</organism>
<name>A0A916ELH0_9GLOM</name>
<evidence type="ECO:0000313" key="1">
    <source>
        <dbReference type="EMBL" id="CAB5392993.1"/>
    </source>
</evidence>
<reference evidence="1" key="1">
    <citation type="submission" date="2020-05" db="EMBL/GenBank/DDBJ databases">
        <authorList>
            <person name="Rincon C."/>
            <person name="Sanders R I."/>
            <person name="Robbins C."/>
            <person name="Chaturvedi A."/>
        </authorList>
    </citation>
    <scope>NUCLEOTIDE SEQUENCE</scope>
    <source>
        <strain evidence="1">CHB12</strain>
    </source>
</reference>
<sequence length="98" mass="11610">MVLMVTYLWTEEAHIKFLEEHNDEGDTEYFTRLSDNAIKKRSRFHCAISIASRSRRPKKLTIVHHMTINQNSTSELLSFVLNTVYDFGFGYWFNNSLF</sequence>
<gene>
    <name evidence="1" type="ORF">CHRIB12_LOCUS22658</name>
</gene>
<comment type="caution">
    <text evidence="1">The sequence shown here is derived from an EMBL/GenBank/DDBJ whole genome shotgun (WGS) entry which is preliminary data.</text>
</comment>
<accession>A0A916ELH0</accession>
<dbReference type="Proteomes" id="UP000684084">
    <property type="component" value="Unassembled WGS sequence"/>
</dbReference>
<dbReference type="AlphaFoldDB" id="A0A916ELH0"/>
<protein>
    <submittedName>
        <fullName evidence="1">Uncharacterized protein</fullName>
    </submittedName>
</protein>
<evidence type="ECO:0000313" key="2">
    <source>
        <dbReference type="Proteomes" id="UP000684084"/>
    </source>
</evidence>